<gene>
    <name evidence="1" type="ORF">F2Q68_00032819</name>
</gene>
<evidence type="ECO:0000313" key="2">
    <source>
        <dbReference type="Proteomes" id="UP000712281"/>
    </source>
</evidence>
<accession>A0A8S9G8K7</accession>
<dbReference type="AlphaFoldDB" id="A0A8S9G8K7"/>
<reference evidence="1" key="1">
    <citation type="submission" date="2019-12" db="EMBL/GenBank/DDBJ databases">
        <title>Genome sequencing and annotation of Brassica cretica.</title>
        <authorList>
            <person name="Studholme D.J."/>
            <person name="Sarris P.F."/>
        </authorList>
    </citation>
    <scope>NUCLEOTIDE SEQUENCE</scope>
    <source>
        <strain evidence="1">PFS-001/15</strain>
        <tissue evidence="1">Leaf</tissue>
    </source>
</reference>
<organism evidence="1 2">
    <name type="scientific">Brassica cretica</name>
    <name type="common">Mustard</name>
    <dbReference type="NCBI Taxonomy" id="69181"/>
    <lineage>
        <taxon>Eukaryota</taxon>
        <taxon>Viridiplantae</taxon>
        <taxon>Streptophyta</taxon>
        <taxon>Embryophyta</taxon>
        <taxon>Tracheophyta</taxon>
        <taxon>Spermatophyta</taxon>
        <taxon>Magnoliopsida</taxon>
        <taxon>eudicotyledons</taxon>
        <taxon>Gunneridae</taxon>
        <taxon>Pentapetalae</taxon>
        <taxon>rosids</taxon>
        <taxon>malvids</taxon>
        <taxon>Brassicales</taxon>
        <taxon>Brassicaceae</taxon>
        <taxon>Brassiceae</taxon>
        <taxon>Brassica</taxon>
    </lineage>
</organism>
<proteinExistence type="predicted"/>
<protein>
    <submittedName>
        <fullName evidence="1">Uncharacterized protein</fullName>
    </submittedName>
</protein>
<evidence type="ECO:0000313" key="1">
    <source>
        <dbReference type="EMBL" id="KAF2542011.1"/>
    </source>
</evidence>
<comment type="caution">
    <text evidence="1">The sequence shown here is derived from an EMBL/GenBank/DDBJ whole genome shotgun (WGS) entry which is preliminary data.</text>
</comment>
<dbReference type="Proteomes" id="UP000712281">
    <property type="component" value="Unassembled WGS sequence"/>
</dbReference>
<sequence length="104" mass="11743">MSKTGEARWVLDIQYLLDRPRRKSRKGRSVSPKTSCKNLSSLFPLVYSVDVNKLYLCLLPQEFSVDPVDRLVPSSFVTPQGYFLSNPVKHSLDGAFAARLVRAL</sequence>
<dbReference type="EMBL" id="QGKW02002005">
    <property type="protein sequence ID" value="KAF2542011.1"/>
    <property type="molecule type" value="Genomic_DNA"/>
</dbReference>
<name>A0A8S9G8K7_BRACR</name>